<evidence type="ECO:0000313" key="14">
    <source>
        <dbReference type="EMBL" id="ABW05094.1"/>
    </source>
</evidence>
<dbReference type="RefSeq" id="YP_001552319.1">
    <property type="nucleotide sequence ID" value="NC_009991.1"/>
</dbReference>
<dbReference type="OrthoDB" id="20634at10239"/>
<dbReference type="GO" id="GO:0046740">
    <property type="term" value="P:transport of virus in host, cell to cell"/>
    <property type="evidence" value="ECO:0007669"/>
    <property type="project" value="UniProtKB-KW"/>
</dbReference>
<evidence type="ECO:0000256" key="2">
    <source>
        <dbReference type="ARBA" id="ARBA00004625"/>
    </source>
</evidence>
<dbReference type="Proteomes" id="UP000208102">
    <property type="component" value="Segment"/>
</dbReference>
<accession>A8II60</accession>
<dbReference type="Pfam" id="PF01307">
    <property type="entry name" value="Plant_vir_prot"/>
    <property type="match status" value="1"/>
</dbReference>
<reference evidence="14 15" key="1">
    <citation type="submission" date="2007-09" db="EMBL/GenBank/DDBJ databases">
        <title>Phlox Virus B, a Carlavirus from Phlox divaricata.</title>
        <authorList>
            <person name="Hammond J."/>
            <person name="Reinsel M.D."/>
        </authorList>
    </citation>
    <scope>NUCLEOTIDE SEQUENCE [LARGE SCALE GENOMIC DNA]</scope>
    <source>
        <strain evidence="14">WP</strain>
    </source>
</reference>
<evidence type="ECO:0000256" key="5">
    <source>
        <dbReference type="ARBA" id="ARBA00022448"/>
    </source>
</evidence>
<keyword evidence="9" id="KW-0916">Viral movement protein</keyword>
<evidence type="ECO:0000256" key="10">
    <source>
        <dbReference type="ARBA" id="ARBA00023136"/>
    </source>
</evidence>
<dbReference type="KEGG" id="vg:5758886"/>
<keyword evidence="7" id="KW-1043">Host membrane</keyword>
<protein>
    <recommendedName>
        <fullName evidence="4">Movement protein TGB2</fullName>
    </recommendedName>
    <alternativeName>
        <fullName evidence="12">Triple gene block 2 protein</fullName>
    </alternativeName>
</protein>
<feature type="transmembrane region" description="Helical" evidence="13">
    <location>
        <begin position="79"/>
        <end position="98"/>
    </location>
</feature>
<evidence type="ECO:0000256" key="4">
    <source>
        <dbReference type="ARBA" id="ARBA00013304"/>
    </source>
</evidence>
<feature type="transmembrane region" description="Helical" evidence="13">
    <location>
        <begin position="12"/>
        <end position="30"/>
    </location>
</feature>
<dbReference type="GO" id="GO:0044167">
    <property type="term" value="C:host cell endoplasmic reticulum membrane"/>
    <property type="evidence" value="ECO:0007669"/>
    <property type="project" value="UniProtKB-SubCell"/>
</dbReference>
<keyword evidence="10 13" id="KW-0472">Membrane</keyword>
<keyword evidence="5" id="KW-0813">Transport</keyword>
<keyword evidence="8 13" id="KW-1133">Transmembrane helix</keyword>
<comment type="subcellular location">
    <subcellularLocation>
        <location evidence="2">Host endoplasmic reticulum membrane</location>
    </subcellularLocation>
</comment>
<evidence type="ECO:0000256" key="8">
    <source>
        <dbReference type="ARBA" id="ARBA00022989"/>
    </source>
</evidence>
<evidence type="ECO:0000256" key="3">
    <source>
        <dbReference type="ARBA" id="ARBA00010321"/>
    </source>
</evidence>
<dbReference type="InterPro" id="IPR001896">
    <property type="entry name" value="Plant_vir_prot"/>
</dbReference>
<proteinExistence type="inferred from homology"/>
<comment type="similarity">
    <text evidence="3">Belongs to the Tymovirales TGBp2 protein family.</text>
</comment>
<name>A8II60_9VIRU</name>
<keyword evidence="6 13" id="KW-0812">Transmembrane</keyword>
<dbReference type="GeneID" id="5758886"/>
<evidence type="ECO:0000256" key="11">
    <source>
        <dbReference type="ARBA" id="ARBA00023184"/>
    </source>
</evidence>
<evidence type="ECO:0000256" key="7">
    <source>
        <dbReference type="ARBA" id="ARBA00022870"/>
    </source>
</evidence>
<evidence type="ECO:0000256" key="1">
    <source>
        <dbReference type="ARBA" id="ARBA00002252"/>
    </source>
</evidence>
<evidence type="ECO:0000256" key="13">
    <source>
        <dbReference type="SAM" id="Phobius"/>
    </source>
</evidence>
<dbReference type="EMBL" id="EU162589">
    <property type="protein sequence ID" value="ABW05094.1"/>
    <property type="molecule type" value="Genomic_RNA"/>
</dbReference>
<evidence type="ECO:0000313" key="15">
    <source>
        <dbReference type="Proteomes" id="UP000208102"/>
    </source>
</evidence>
<organism evidence="14 15">
    <name type="scientific">Phlox virus B</name>
    <dbReference type="NCBI Taxonomy" id="475777"/>
    <lineage>
        <taxon>Viruses</taxon>
        <taxon>Riboviria</taxon>
        <taxon>Orthornavirae</taxon>
        <taxon>Kitrinoviricota</taxon>
        <taxon>Alsuviricetes</taxon>
        <taxon>Tymovirales</taxon>
        <taxon>Betaflexiviridae</taxon>
        <taxon>Quinvirinae</taxon>
        <taxon>Carlavirus</taxon>
        <taxon>Carlavirus betaphlocis</taxon>
    </lineage>
</organism>
<evidence type="ECO:0000256" key="12">
    <source>
        <dbReference type="ARBA" id="ARBA00032240"/>
    </source>
</evidence>
<keyword evidence="11" id="KW-1038">Host endoplasmic reticulum</keyword>
<evidence type="ECO:0000256" key="9">
    <source>
        <dbReference type="ARBA" id="ARBA00023031"/>
    </source>
</evidence>
<comment type="function">
    <text evidence="1">Plays a role in viral cell-to-cell propagation, by facilitating genome transport to neighboring plant cells through plasmosdesmata,.</text>
</comment>
<evidence type="ECO:0000256" key="6">
    <source>
        <dbReference type="ARBA" id="ARBA00022692"/>
    </source>
</evidence>
<sequence>MPLTPPPDHTRSLLAVAIGFSIIGIVLVYSRSTLPFTGDNIHSLPHGGLYKDGTKQIQYGAPRKLNSLEGPQKLATQPWAYVLLLTLLILISVQVDRFRVCRCGVRH</sequence>
<keyword evidence="15" id="KW-1185">Reference proteome</keyword>